<keyword evidence="1" id="KW-1185">Reference proteome</keyword>
<dbReference type="WBParaSite" id="L893_g32614.t1">
    <property type="protein sequence ID" value="L893_g32614.t1"/>
    <property type="gene ID" value="L893_g32614"/>
</dbReference>
<dbReference type="Proteomes" id="UP000095287">
    <property type="component" value="Unplaced"/>
</dbReference>
<sequence>MEHYHQEEFILASSSWSQVRDGQRSNLDISSVLLRYGTGTWTSDQSRSHDQAVDRSRSLIRSLTSFCAWLLCTLEKQLLDFGGQFYEIGVSNSCWIPVIFCSSVQRSEEAADSSFDSRKTKEFTEFVDSHRNKTAMNSYFVLHAGLLLLSNRLMA</sequence>
<accession>A0A1I8A4J6</accession>
<proteinExistence type="predicted"/>
<name>A0A1I8A4J6_9BILA</name>
<reference evidence="2" key="1">
    <citation type="submission" date="2016-11" db="UniProtKB">
        <authorList>
            <consortium name="WormBaseParasite"/>
        </authorList>
    </citation>
    <scope>IDENTIFICATION</scope>
</reference>
<protein>
    <submittedName>
        <fullName evidence="2">Ovule protein</fullName>
    </submittedName>
</protein>
<evidence type="ECO:0000313" key="2">
    <source>
        <dbReference type="WBParaSite" id="L893_g32614.t1"/>
    </source>
</evidence>
<organism evidence="1 2">
    <name type="scientific">Steinernema glaseri</name>
    <dbReference type="NCBI Taxonomy" id="37863"/>
    <lineage>
        <taxon>Eukaryota</taxon>
        <taxon>Metazoa</taxon>
        <taxon>Ecdysozoa</taxon>
        <taxon>Nematoda</taxon>
        <taxon>Chromadorea</taxon>
        <taxon>Rhabditida</taxon>
        <taxon>Tylenchina</taxon>
        <taxon>Panagrolaimomorpha</taxon>
        <taxon>Strongyloidoidea</taxon>
        <taxon>Steinernematidae</taxon>
        <taxon>Steinernema</taxon>
    </lineage>
</organism>
<evidence type="ECO:0000313" key="1">
    <source>
        <dbReference type="Proteomes" id="UP000095287"/>
    </source>
</evidence>
<dbReference type="AlphaFoldDB" id="A0A1I8A4J6"/>